<evidence type="ECO:0000313" key="2">
    <source>
        <dbReference type="Proteomes" id="UP001152649"/>
    </source>
</evidence>
<dbReference type="EMBL" id="CAJVPG010000263">
    <property type="protein sequence ID" value="CAG8385047.1"/>
    <property type="molecule type" value="Genomic_DNA"/>
</dbReference>
<sequence length="218" mass="24605">MSEFSQNGSYLLILRSFCAHSRLDKDFDLSIRELRRESSPISAPVLSLYADNEDGGLDLPNVAEPGAHEAQGPLSVECFFHSNYEDQSGFKWTGPHPLSISTLTDDLFLYISAFFPSEEVYWIEFRLARVDQSTGETVGEHLFFLPRTETIMGNLHRMREQVVDMVSQTAFGAAAPFFRLSLWPRMEPLPYSGHSTLSPLATLPMMPSLDPSFCVIFR</sequence>
<comment type="caution">
    <text evidence="1">The sequence shown here is derived from an EMBL/GenBank/DDBJ whole genome shotgun (WGS) entry which is preliminary data.</text>
</comment>
<keyword evidence="2" id="KW-1185">Reference proteome</keyword>
<accession>A0A9W4JDT7</accession>
<proteinExistence type="predicted"/>
<organism evidence="1 2">
    <name type="scientific">Penicillium salamii</name>
    <dbReference type="NCBI Taxonomy" id="1612424"/>
    <lineage>
        <taxon>Eukaryota</taxon>
        <taxon>Fungi</taxon>
        <taxon>Dikarya</taxon>
        <taxon>Ascomycota</taxon>
        <taxon>Pezizomycotina</taxon>
        <taxon>Eurotiomycetes</taxon>
        <taxon>Eurotiomycetidae</taxon>
        <taxon>Eurotiales</taxon>
        <taxon>Aspergillaceae</taxon>
        <taxon>Penicillium</taxon>
    </lineage>
</organism>
<reference evidence="1" key="1">
    <citation type="submission" date="2021-07" db="EMBL/GenBank/DDBJ databases">
        <authorList>
            <person name="Branca A.L. A."/>
        </authorList>
    </citation>
    <scope>NUCLEOTIDE SEQUENCE</scope>
</reference>
<dbReference type="OrthoDB" id="4349275at2759"/>
<dbReference type="AlphaFoldDB" id="A0A9W4JDT7"/>
<protein>
    <submittedName>
        <fullName evidence="1">Uncharacterized protein</fullName>
    </submittedName>
</protein>
<evidence type="ECO:0000313" key="1">
    <source>
        <dbReference type="EMBL" id="CAG8385047.1"/>
    </source>
</evidence>
<gene>
    <name evidence="1" type="ORF">PSALAMII_LOCUS6129</name>
</gene>
<name>A0A9W4JDT7_9EURO</name>
<dbReference type="Proteomes" id="UP001152649">
    <property type="component" value="Unassembled WGS sequence"/>
</dbReference>